<protein>
    <submittedName>
        <fullName evidence="1">Uncharacterized protein</fullName>
    </submittedName>
</protein>
<keyword evidence="2" id="KW-1185">Reference proteome</keyword>
<proteinExistence type="predicted"/>
<dbReference type="RefSeq" id="WP_054874309.1">
    <property type="nucleotide sequence ID" value="NZ_LKET01000026.1"/>
</dbReference>
<comment type="caution">
    <text evidence="1">The sequence shown here is derived from an EMBL/GenBank/DDBJ whole genome shotgun (WGS) entry which is preliminary data.</text>
</comment>
<evidence type="ECO:0000313" key="1">
    <source>
        <dbReference type="EMBL" id="KPU45326.1"/>
    </source>
</evidence>
<dbReference type="InterPro" id="IPR006311">
    <property type="entry name" value="TAT_signal"/>
</dbReference>
<dbReference type="STRING" id="36849.OXPF_12190"/>
<evidence type="ECO:0000313" key="2">
    <source>
        <dbReference type="Proteomes" id="UP000050326"/>
    </source>
</evidence>
<sequence length="76" mass="8067">MQMEKQISRKDFVKGVGKTLAGAAVAGTLGPLLAGCAPTSTAADTTEKPQWPFPYKKVDVDKAAERAFHAYKEKGG</sequence>
<dbReference type="AlphaFoldDB" id="A0A0P9AIN2"/>
<name>A0A0P9AIN2_9CLOT</name>
<dbReference type="Proteomes" id="UP000050326">
    <property type="component" value="Unassembled WGS sequence"/>
</dbReference>
<gene>
    <name evidence="1" type="ORF">OXPF_12190</name>
</gene>
<dbReference type="EMBL" id="LKET01000026">
    <property type="protein sequence ID" value="KPU45326.1"/>
    <property type="molecule type" value="Genomic_DNA"/>
</dbReference>
<dbReference type="PROSITE" id="PS51318">
    <property type="entry name" value="TAT"/>
    <property type="match status" value="1"/>
</dbReference>
<accession>A0A0P9AIN2</accession>
<organism evidence="1 2">
    <name type="scientific">Oxobacter pfennigii</name>
    <dbReference type="NCBI Taxonomy" id="36849"/>
    <lineage>
        <taxon>Bacteria</taxon>
        <taxon>Bacillati</taxon>
        <taxon>Bacillota</taxon>
        <taxon>Clostridia</taxon>
        <taxon>Eubacteriales</taxon>
        <taxon>Clostridiaceae</taxon>
        <taxon>Oxobacter</taxon>
    </lineage>
</organism>
<reference evidence="1 2" key="1">
    <citation type="submission" date="2015-09" db="EMBL/GenBank/DDBJ databases">
        <title>Genome sequence of Oxobacter pfennigii DSM 3222.</title>
        <authorList>
            <person name="Poehlein A."/>
            <person name="Bengelsdorf F.R."/>
            <person name="Schiel-Bengelsdorf B."/>
            <person name="Duerre P."/>
            <person name="Daniel R."/>
        </authorList>
    </citation>
    <scope>NUCLEOTIDE SEQUENCE [LARGE SCALE GENOMIC DNA]</scope>
    <source>
        <strain evidence="1 2">DSM 3222</strain>
    </source>
</reference>